<dbReference type="NCBIfam" id="TIGR00077">
    <property type="entry name" value="lspA"/>
    <property type="match status" value="1"/>
</dbReference>
<evidence type="ECO:0000256" key="6">
    <source>
        <dbReference type="ARBA" id="ARBA00022801"/>
    </source>
</evidence>
<keyword evidence="3 9" id="KW-0645">Protease</keyword>
<feature type="active site" evidence="9">
    <location>
        <position position="121"/>
    </location>
</feature>
<dbReference type="GO" id="GO:0005886">
    <property type="term" value="C:plasma membrane"/>
    <property type="evidence" value="ECO:0007669"/>
    <property type="project" value="UniProtKB-SubCell"/>
</dbReference>
<dbReference type="AlphaFoldDB" id="A0A3A1YRJ1"/>
<feature type="transmembrane region" description="Helical" evidence="9">
    <location>
        <begin position="93"/>
        <end position="111"/>
    </location>
</feature>
<dbReference type="HAMAP" id="MF_00161">
    <property type="entry name" value="LspA"/>
    <property type="match status" value="1"/>
</dbReference>
<dbReference type="Proteomes" id="UP000266206">
    <property type="component" value="Unassembled WGS sequence"/>
</dbReference>
<evidence type="ECO:0000256" key="7">
    <source>
        <dbReference type="ARBA" id="ARBA00022989"/>
    </source>
</evidence>
<accession>A0A3A1YRJ1</accession>
<comment type="subcellular location">
    <subcellularLocation>
        <location evidence="9">Cell membrane</location>
        <topology evidence="9">Multi-pass membrane protein</topology>
    </subcellularLocation>
</comment>
<comment type="caution">
    <text evidence="12">The sequence shown here is derived from an EMBL/GenBank/DDBJ whole genome shotgun (WGS) entry which is preliminary data.</text>
</comment>
<comment type="caution">
    <text evidence="9">Lacks conserved residue(s) required for the propagation of feature annotation.</text>
</comment>
<name>A0A3A1YRJ1_9BURK</name>
<evidence type="ECO:0000256" key="10">
    <source>
        <dbReference type="RuleBase" id="RU000594"/>
    </source>
</evidence>
<evidence type="ECO:0000256" key="5">
    <source>
        <dbReference type="ARBA" id="ARBA00022750"/>
    </source>
</evidence>
<keyword evidence="4 9" id="KW-0812">Transmembrane</keyword>
<keyword evidence="2 9" id="KW-1003">Cell membrane</keyword>
<dbReference type="PANTHER" id="PTHR33695">
    <property type="entry name" value="LIPOPROTEIN SIGNAL PEPTIDASE"/>
    <property type="match status" value="1"/>
</dbReference>
<evidence type="ECO:0000256" key="2">
    <source>
        <dbReference type="ARBA" id="ARBA00022475"/>
    </source>
</evidence>
<dbReference type="PRINTS" id="PR00781">
    <property type="entry name" value="LIPOSIGPTASE"/>
</dbReference>
<evidence type="ECO:0000313" key="12">
    <source>
        <dbReference type="EMBL" id="RIY39798.1"/>
    </source>
</evidence>
<dbReference type="OrthoDB" id="9810259at2"/>
<gene>
    <name evidence="9" type="primary">lspA</name>
    <name evidence="12" type="ORF">CJP73_13245</name>
</gene>
<proteinExistence type="inferred from homology"/>
<dbReference type="PANTHER" id="PTHR33695:SF1">
    <property type="entry name" value="LIPOPROTEIN SIGNAL PEPTIDASE"/>
    <property type="match status" value="1"/>
</dbReference>
<comment type="similarity">
    <text evidence="1 9 11">Belongs to the peptidase A8 family.</text>
</comment>
<dbReference type="PROSITE" id="PS00855">
    <property type="entry name" value="SPASE_II"/>
    <property type="match status" value="1"/>
</dbReference>
<evidence type="ECO:0000256" key="8">
    <source>
        <dbReference type="ARBA" id="ARBA00023136"/>
    </source>
</evidence>
<evidence type="ECO:0000256" key="4">
    <source>
        <dbReference type="ARBA" id="ARBA00022692"/>
    </source>
</evidence>
<feature type="transmembrane region" description="Helical" evidence="9">
    <location>
        <begin position="66"/>
        <end position="86"/>
    </location>
</feature>
<keyword evidence="7 9" id="KW-1133">Transmembrane helix</keyword>
<feature type="active site" evidence="9">
    <location>
        <position position="139"/>
    </location>
</feature>
<dbReference type="GO" id="GO:0006508">
    <property type="term" value="P:proteolysis"/>
    <property type="evidence" value="ECO:0007669"/>
    <property type="project" value="UniProtKB-KW"/>
</dbReference>
<dbReference type="RefSeq" id="WP_119516752.1">
    <property type="nucleotide sequence ID" value="NZ_NQYH01000013.1"/>
</dbReference>
<dbReference type="EC" id="3.4.23.36" evidence="9"/>
<dbReference type="GO" id="GO:0004190">
    <property type="term" value="F:aspartic-type endopeptidase activity"/>
    <property type="evidence" value="ECO:0007669"/>
    <property type="project" value="UniProtKB-UniRule"/>
</dbReference>
<feature type="transmembrane region" description="Helical" evidence="9">
    <location>
        <begin position="131"/>
        <end position="151"/>
    </location>
</feature>
<keyword evidence="5 9" id="KW-0064">Aspartyl protease</keyword>
<comment type="pathway">
    <text evidence="9">Protein modification; lipoprotein biosynthesis (signal peptide cleavage).</text>
</comment>
<dbReference type="UniPathway" id="UPA00665"/>
<evidence type="ECO:0000256" key="1">
    <source>
        <dbReference type="ARBA" id="ARBA00006139"/>
    </source>
</evidence>
<evidence type="ECO:0000313" key="13">
    <source>
        <dbReference type="Proteomes" id="UP000266206"/>
    </source>
</evidence>
<organism evidence="12 13">
    <name type="scientific">Neopusillimonas maritima</name>
    <dbReference type="NCBI Taxonomy" id="2026239"/>
    <lineage>
        <taxon>Bacteria</taxon>
        <taxon>Pseudomonadati</taxon>
        <taxon>Pseudomonadota</taxon>
        <taxon>Betaproteobacteria</taxon>
        <taxon>Burkholderiales</taxon>
        <taxon>Alcaligenaceae</taxon>
        <taxon>Neopusillimonas</taxon>
    </lineage>
</organism>
<evidence type="ECO:0000256" key="11">
    <source>
        <dbReference type="RuleBase" id="RU004181"/>
    </source>
</evidence>
<evidence type="ECO:0000256" key="9">
    <source>
        <dbReference type="HAMAP-Rule" id="MF_00161"/>
    </source>
</evidence>
<dbReference type="InterPro" id="IPR001872">
    <property type="entry name" value="Peptidase_A8"/>
</dbReference>
<protein>
    <recommendedName>
        <fullName evidence="9">Lipoprotein signal peptidase</fullName>
        <ecNumber evidence="9">3.4.23.36</ecNumber>
    </recommendedName>
    <alternativeName>
        <fullName evidence="9">Prolipoprotein signal peptidase</fullName>
    </alternativeName>
    <alternativeName>
        <fullName evidence="9">Signal peptidase II</fullName>
        <shortName evidence="9">SPase II</shortName>
    </alternativeName>
</protein>
<keyword evidence="8 9" id="KW-0472">Membrane</keyword>
<comment type="function">
    <text evidence="9 10">This protein specifically catalyzes the removal of signal peptides from prolipoproteins.</text>
</comment>
<keyword evidence="6 9" id="KW-0378">Hydrolase</keyword>
<dbReference type="EMBL" id="NQYH01000013">
    <property type="protein sequence ID" value="RIY39798.1"/>
    <property type="molecule type" value="Genomic_DNA"/>
</dbReference>
<evidence type="ECO:0000256" key="3">
    <source>
        <dbReference type="ARBA" id="ARBA00022670"/>
    </source>
</evidence>
<reference evidence="12 13" key="1">
    <citation type="submission" date="2017-08" db="EMBL/GenBank/DDBJ databases">
        <title>Pusillimonas indicus sp. nov., a member of the family Alcaligenaceae isolated from surface seawater.</title>
        <authorList>
            <person name="Li J."/>
        </authorList>
    </citation>
    <scope>NUCLEOTIDE SEQUENCE [LARGE SCALE GENOMIC DNA]</scope>
    <source>
        <strain evidence="12 13">L52-1-41</strain>
    </source>
</reference>
<sequence length="166" mass="18936">MPKQPRAFVAWLLGAAVIVGLDQWTKVYFDSTFTYGQRLPVLSFFDFTLLYNPGAAFSFLSDGQGWQRWLFTVIAVGAIVLILHLLWHSRNQYLFCAALMAILGGAIGNLIDRVQHGHVVDFLLFYWQQWHFPAFNIADVSITVGAVLLILDEIRRIRRQAKKDHG</sequence>
<dbReference type="Pfam" id="PF01252">
    <property type="entry name" value="Peptidase_A8"/>
    <property type="match status" value="1"/>
</dbReference>
<comment type="catalytic activity">
    <reaction evidence="9 10">
        <text>Release of signal peptides from bacterial membrane prolipoproteins. Hydrolyzes -Xaa-Yaa-Zaa-|-(S,diacylglyceryl)Cys-, in which Xaa is hydrophobic (preferably Leu), and Yaa (Ala or Ser) and Zaa (Gly or Ala) have small, neutral side chains.</text>
        <dbReference type="EC" id="3.4.23.36"/>
    </reaction>
</comment>